<comment type="subcellular location">
    <subcellularLocation>
        <location evidence="1">Cell membrane</location>
        <topology evidence="1">Multi-pass membrane protein</topology>
    </subcellularLocation>
</comment>
<evidence type="ECO:0000256" key="6">
    <source>
        <dbReference type="ARBA" id="ARBA00022695"/>
    </source>
</evidence>
<dbReference type="AlphaFoldDB" id="T0YX22"/>
<dbReference type="EMBL" id="AUZY01010698">
    <property type="protein sequence ID" value="EQD37578.1"/>
    <property type="molecule type" value="Genomic_DNA"/>
</dbReference>
<gene>
    <name evidence="13" type="ORF">B1B_16094</name>
</gene>
<keyword evidence="5 12" id="KW-0812">Transmembrane</keyword>
<dbReference type="GO" id="GO:0016024">
    <property type="term" value="P:CDP-diacylglycerol biosynthetic process"/>
    <property type="evidence" value="ECO:0007669"/>
    <property type="project" value="TreeGrafter"/>
</dbReference>
<dbReference type="PANTHER" id="PTHR46382">
    <property type="entry name" value="PHOSPHATIDATE CYTIDYLYLTRANSFERASE"/>
    <property type="match status" value="1"/>
</dbReference>
<proteinExistence type="predicted"/>
<dbReference type="GO" id="GO:0004605">
    <property type="term" value="F:phosphatidate cytidylyltransferase activity"/>
    <property type="evidence" value="ECO:0007669"/>
    <property type="project" value="TreeGrafter"/>
</dbReference>
<evidence type="ECO:0000313" key="13">
    <source>
        <dbReference type="EMBL" id="EQD37578.1"/>
    </source>
</evidence>
<evidence type="ECO:0000256" key="5">
    <source>
        <dbReference type="ARBA" id="ARBA00022692"/>
    </source>
</evidence>
<reference evidence="13" key="2">
    <citation type="journal article" date="2014" name="ISME J.">
        <title>Microbial stratification in low pH oxic and suboxic macroscopic growths along an acid mine drainage.</title>
        <authorList>
            <person name="Mendez-Garcia C."/>
            <person name="Mesa V."/>
            <person name="Sprenger R.R."/>
            <person name="Richter M."/>
            <person name="Diez M.S."/>
            <person name="Solano J."/>
            <person name="Bargiela R."/>
            <person name="Golyshina O.V."/>
            <person name="Manteca A."/>
            <person name="Ramos J.L."/>
            <person name="Gallego J.R."/>
            <person name="Llorente I."/>
            <person name="Martins Dos Santos V.A."/>
            <person name="Jensen O.N."/>
            <person name="Pelaez A.I."/>
            <person name="Sanchez J."/>
            <person name="Ferrer M."/>
        </authorList>
    </citation>
    <scope>NUCLEOTIDE SEQUENCE</scope>
</reference>
<feature type="non-terminal residue" evidence="13">
    <location>
        <position position="1"/>
    </location>
</feature>
<evidence type="ECO:0000256" key="10">
    <source>
        <dbReference type="ARBA" id="ARBA00023209"/>
    </source>
</evidence>
<feature type="transmembrane region" description="Helical" evidence="12">
    <location>
        <begin position="54"/>
        <end position="74"/>
    </location>
</feature>
<accession>T0YX22</accession>
<keyword evidence="10" id="KW-0594">Phospholipid biosynthesis</keyword>
<dbReference type="PANTHER" id="PTHR46382:SF1">
    <property type="entry name" value="PHOSPHATIDATE CYTIDYLYLTRANSFERASE"/>
    <property type="match status" value="1"/>
</dbReference>
<name>T0YX22_9ZZZZ</name>
<evidence type="ECO:0000256" key="11">
    <source>
        <dbReference type="ARBA" id="ARBA00023264"/>
    </source>
</evidence>
<evidence type="ECO:0000256" key="1">
    <source>
        <dbReference type="ARBA" id="ARBA00004651"/>
    </source>
</evidence>
<evidence type="ECO:0000256" key="12">
    <source>
        <dbReference type="SAM" id="Phobius"/>
    </source>
</evidence>
<evidence type="ECO:0000256" key="3">
    <source>
        <dbReference type="ARBA" id="ARBA00022516"/>
    </source>
</evidence>
<reference evidence="13" key="1">
    <citation type="submission" date="2013-08" db="EMBL/GenBank/DDBJ databases">
        <authorList>
            <person name="Mendez C."/>
            <person name="Richter M."/>
            <person name="Ferrer M."/>
            <person name="Sanchez J."/>
        </authorList>
    </citation>
    <scope>NUCLEOTIDE SEQUENCE</scope>
</reference>
<keyword evidence="9 12" id="KW-0472">Membrane</keyword>
<evidence type="ECO:0000256" key="7">
    <source>
        <dbReference type="ARBA" id="ARBA00022989"/>
    </source>
</evidence>
<keyword evidence="8" id="KW-0443">Lipid metabolism</keyword>
<keyword evidence="3" id="KW-0444">Lipid biosynthesis</keyword>
<keyword evidence="7 12" id="KW-1133">Transmembrane helix</keyword>
<protein>
    <submittedName>
        <fullName evidence="13">Phosphatidate cytidylyltransferase</fullName>
        <ecNumber evidence="13">2.7.-.-</ecNumber>
    </submittedName>
</protein>
<organism evidence="13">
    <name type="scientific">mine drainage metagenome</name>
    <dbReference type="NCBI Taxonomy" id="410659"/>
    <lineage>
        <taxon>unclassified sequences</taxon>
        <taxon>metagenomes</taxon>
        <taxon>ecological metagenomes</taxon>
    </lineage>
</organism>
<keyword evidence="6 13" id="KW-0548">Nucleotidyltransferase</keyword>
<evidence type="ECO:0000256" key="9">
    <source>
        <dbReference type="ARBA" id="ARBA00023136"/>
    </source>
</evidence>
<keyword evidence="4 13" id="KW-0808">Transferase</keyword>
<dbReference type="GO" id="GO:0005886">
    <property type="term" value="C:plasma membrane"/>
    <property type="evidence" value="ECO:0007669"/>
    <property type="project" value="UniProtKB-SubCell"/>
</dbReference>
<dbReference type="EC" id="2.7.-.-" evidence="13"/>
<feature type="transmembrane region" description="Helical" evidence="12">
    <location>
        <begin position="29"/>
        <end position="48"/>
    </location>
</feature>
<evidence type="ECO:0000256" key="2">
    <source>
        <dbReference type="ARBA" id="ARBA00022475"/>
    </source>
</evidence>
<evidence type="ECO:0000256" key="4">
    <source>
        <dbReference type="ARBA" id="ARBA00022679"/>
    </source>
</evidence>
<keyword evidence="2" id="KW-1003">Cell membrane</keyword>
<sequence>DIAAYFAGSLWGKHKLSPRLSPKKSWEGLIAGFVVSSMVGALMIPPLLHRSLDFGLVVGAAGGILSVFGDLGESAIKRWAQTKDSGSFMPGHGGLLDRVDSLLFALPALYYLLR</sequence>
<comment type="caution">
    <text evidence="13">The sequence shown here is derived from an EMBL/GenBank/DDBJ whole genome shotgun (WGS) entry which is preliminary data.</text>
</comment>
<keyword evidence="11" id="KW-1208">Phospholipid metabolism</keyword>
<evidence type="ECO:0000256" key="8">
    <source>
        <dbReference type="ARBA" id="ARBA00023098"/>
    </source>
</evidence>
<dbReference type="Pfam" id="PF01148">
    <property type="entry name" value="CTP_transf_1"/>
    <property type="match status" value="1"/>
</dbReference>